<gene>
    <name evidence="6 8" type="primary">menD</name>
    <name evidence="8" type="ORF">ACFQ3U_04665</name>
</gene>
<comment type="caution">
    <text evidence="8">The sequence shown here is derived from an EMBL/GenBank/DDBJ whole genome shotgun (WGS) entry which is preliminary data.</text>
</comment>
<keyword evidence="3 6" id="KW-0460">Magnesium</keyword>
<comment type="subunit">
    <text evidence="6">Homodimer.</text>
</comment>
<dbReference type="PANTHER" id="PTHR42916:SF1">
    <property type="entry name" value="PROTEIN PHYLLO, CHLOROPLASTIC"/>
    <property type="match status" value="1"/>
</dbReference>
<evidence type="ECO:0000259" key="7">
    <source>
        <dbReference type="Pfam" id="PF02776"/>
    </source>
</evidence>
<dbReference type="Gene3D" id="3.40.50.1220">
    <property type="entry name" value="TPP-binding domain"/>
    <property type="match status" value="1"/>
</dbReference>
<dbReference type="EMBL" id="JBHTLY010000002">
    <property type="protein sequence ID" value="MFD1201181.1"/>
    <property type="molecule type" value="Genomic_DNA"/>
</dbReference>
<feature type="domain" description="Thiamine pyrophosphate enzyme N-terminal TPP-binding" evidence="7">
    <location>
        <begin position="14"/>
        <end position="121"/>
    </location>
</feature>
<dbReference type="GO" id="GO:0070204">
    <property type="term" value="F:2-succinyl-5-enolpyruvyl-6-hydroxy-3-cyclohexene-1-carboxylic-acid synthase activity"/>
    <property type="evidence" value="ECO:0007669"/>
    <property type="project" value="UniProtKB-EC"/>
</dbReference>
<name>A0ABW3TKC2_9MICO</name>
<keyword evidence="2 6" id="KW-0479">Metal-binding</keyword>
<dbReference type="Proteomes" id="UP001597181">
    <property type="component" value="Unassembled WGS sequence"/>
</dbReference>
<dbReference type="NCBIfam" id="TIGR00173">
    <property type="entry name" value="menD"/>
    <property type="match status" value="1"/>
</dbReference>
<proteinExistence type="inferred from homology"/>
<keyword evidence="5 6" id="KW-0464">Manganese</keyword>
<accession>A0ABW3TKC2</accession>
<organism evidence="8 9">
    <name type="scientific">Leucobacter albus</name>
    <dbReference type="NCBI Taxonomy" id="272210"/>
    <lineage>
        <taxon>Bacteria</taxon>
        <taxon>Bacillati</taxon>
        <taxon>Actinomycetota</taxon>
        <taxon>Actinomycetes</taxon>
        <taxon>Micrococcales</taxon>
        <taxon>Microbacteriaceae</taxon>
        <taxon>Leucobacter</taxon>
    </lineage>
</organism>
<comment type="function">
    <text evidence="6">Catalyzes the thiamine diphosphate-dependent decarboxylation of 2-oxoglutarate and the subsequent addition of the resulting succinic semialdehyde-thiamine pyrophosphate anion to isochorismate to yield 2-succinyl-5-enolpyruvyl-6-hydroxy-3-cyclohexene-1-carboxylate (SEPHCHC).</text>
</comment>
<dbReference type="EC" id="2.2.1.9" evidence="6"/>
<evidence type="ECO:0000313" key="9">
    <source>
        <dbReference type="Proteomes" id="UP001597181"/>
    </source>
</evidence>
<comment type="catalytic activity">
    <reaction evidence="6">
        <text>isochorismate + 2-oxoglutarate + H(+) = 5-enolpyruvoyl-6-hydroxy-2-succinyl-cyclohex-3-ene-1-carboxylate + CO2</text>
        <dbReference type="Rhea" id="RHEA:25593"/>
        <dbReference type="ChEBI" id="CHEBI:15378"/>
        <dbReference type="ChEBI" id="CHEBI:16526"/>
        <dbReference type="ChEBI" id="CHEBI:16810"/>
        <dbReference type="ChEBI" id="CHEBI:29780"/>
        <dbReference type="ChEBI" id="CHEBI:58818"/>
        <dbReference type="EC" id="2.2.1.9"/>
    </reaction>
</comment>
<dbReference type="InterPro" id="IPR004433">
    <property type="entry name" value="MenaQ_synth_MenD"/>
</dbReference>
<comment type="cofactor">
    <cofactor evidence="6">
        <name>thiamine diphosphate</name>
        <dbReference type="ChEBI" id="CHEBI:58937"/>
    </cofactor>
    <text evidence="6">Binds 1 thiamine pyrophosphate per subunit.</text>
</comment>
<dbReference type="HAMAP" id="MF_01659">
    <property type="entry name" value="MenD"/>
    <property type="match status" value="1"/>
</dbReference>
<protein>
    <recommendedName>
        <fullName evidence="6">2-succinyl-5-enolpyruvyl-6-hydroxy-3-cyclohexene-1-carboxylate synthase</fullName>
        <shortName evidence="6">SEPHCHC synthase</shortName>
        <ecNumber evidence="6">2.2.1.9</ecNumber>
    </recommendedName>
    <alternativeName>
        <fullName evidence="6">Menaquinone biosynthesis protein MenD</fullName>
    </alternativeName>
</protein>
<dbReference type="InterPro" id="IPR012001">
    <property type="entry name" value="Thiamin_PyroP_enz_TPP-bd_dom"/>
</dbReference>
<evidence type="ECO:0000256" key="4">
    <source>
        <dbReference type="ARBA" id="ARBA00023052"/>
    </source>
</evidence>
<keyword evidence="9" id="KW-1185">Reference proteome</keyword>
<evidence type="ECO:0000256" key="2">
    <source>
        <dbReference type="ARBA" id="ARBA00022723"/>
    </source>
</evidence>
<sequence length="616" mass="63836">MPGPAPASIFAVELLAGLIRRGVADVVVCPGSRSQALALAAAAAETAGAIRLHVRVDERSAAFFALGLARETGLPAPVIVTSGTAVANLAPAAFEAHEGRVPFIALTADRPARLRGTRSNQTTTQFDAFGQAARLSLDVAPPAFGEHGEIAGEVAGPGGGAQTPDRVAARAFSAALGFPGDKPAGPVQLNLQFVEPLSGTAGFDDMIAAGFAAAAEEGLEARTQRAQNAALAPGAASRSDGERFETNFPDPTGAGGYVHDGDALAVVIAGAGAGDAAEEFSRAAGLPLLAEAVSGARFGREAISCYATLIDDPAIGGLIERAIVFGHPTLTRQVPAMLKRGDVDVIVVDPHAGDHYAPAPGARIVATAAVADGHDPRAHRRWLGAWVAADRELQRLRTTVHEPDLEAARETGYKERNAYARAEVAVKREPVSRELLVESTWRATWPHDRLVVAASRLVRVLDGLAPARKLQVHANRGLAGIDGTIATALGVAAASQADADPRRAAGTTRVLIGDLALLHDAGSLLLPEAPEARPRVQVIVGNDGGGTIFDGLEVAATTPAAAFERVMRTPRRADLAALAAAYGWEYRLVAERGELERLFTAPVTGPMLVEVPLDAN</sequence>
<keyword evidence="6" id="KW-0474">Menaquinone biosynthesis</keyword>
<comment type="pathway">
    <text evidence="6">Quinol/quinone metabolism; menaquinone biosynthesis.</text>
</comment>
<dbReference type="PIRSF" id="PIRSF004983">
    <property type="entry name" value="MenD"/>
    <property type="match status" value="1"/>
</dbReference>
<reference evidence="9" key="1">
    <citation type="journal article" date="2019" name="Int. J. Syst. Evol. Microbiol.">
        <title>The Global Catalogue of Microorganisms (GCM) 10K type strain sequencing project: providing services to taxonomists for standard genome sequencing and annotation.</title>
        <authorList>
            <consortium name="The Broad Institute Genomics Platform"/>
            <consortium name="The Broad Institute Genome Sequencing Center for Infectious Disease"/>
            <person name="Wu L."/>
            <person name="Ma J."/>
        </authorList>
    </citation>
    <scope>NUCLEOTIDE SEQUENCE [LARGE SCALE GENOMIC DNA]</scope>
    <source>
        <strain evidence="9">CCUG 50213</strain>
    </source>
</reference>
<keyword evidence="4 6" id="KW-0786">Thiamine pyrophosphate</keyword>
<keyword evidence="1 6" id="KW-0808">Transferase</keyword>
<dbReference type="SUPFAM" id="SSF52518">
    <property type="entry name" value="Thiamin diphosphate-binding fold (THDP-binding)"/>
    <property type="match status" value="2"/>
</dbReference>
<evidence type="ECO:0000313" key="8">
    <source>
        <dbReference type="EMBL" id="MFD1201181.1"/>
    </source>
</evidence>
<comment type="similarity">
    <text evidence="6">Belongs to the TPP enzyme family. MenD subfamily.</text>
</comment>
<evidence type="ECO:0000256" key="1">
    <source>
        <dbReference type="ARBA" id="ARBA00022679"/>
    </source>
</evidence>
<dbReference type="Gene3D" id="3.40.50.970">
    <property type="match status" value="2"/>
</dbReference>
<evidence type="ECO:0000256" key="3">
    <source>
        <dbReference type="ARBA" id="ARBA00022842"/>
    </source>
</evidence>
<evidence type="ECO:0000256" key="6">
    <source>
        <dbReference type="HAMAP-Rule" id="MF_01659"/>
    </source>
</evidence>
<dbReference type="PANTHER" id="PTHR42916">
    <property type="entry name" value="2-SUCCINYL-5-ENOLPYRUVYL-6-HYDROXY-3-CYCLOHEXENE-1-CARBOXYLATE SYNTHASE"/>
    <property type="match status" value="1"/>
</dbReference>
<dbReference type="InterPro" id="IPR029061">
    <property type="entry name" value="THDP-binding"/>
</dbReference>
<dbReference type="Pfam" id="PF02776">
    <property type="entry name" value="TPP_enzyme_N"/>
    <property type="match status" value="1"/>
</dbReference>
<evidence type="ECO:0000256" key="5">
    <source>
        <dbReference type="ARBA" id="ARBA00023211"/>
    </source>
</evidence>
<comment type="pathway">
    <text evidence="6">Quinol/quinone metabolism; 1,4-dihydroxy-2-naphthoate biosynthesis; 1,4-dihydroxy-2-naphthoate from chorismate: step 2/7.</text>
</comment>
<comment type="cofactor">
    <cofactor evidence="6">
        <name>Mg(2+)</name>
        <dbReference type="ChEBI" id="CHEBI:18420"/>
    </cofactor>
    <cofactor evidence="6">
        <name>Mn(2+)</name>
        <dbReference type="ChEBI" id="CHEBI:29035"/>
    </cofactor>
</comment>
<dbReference type="RefSeq" id="WP_343957151.1">
    <property type="nucleotide sequence ID" value="NZ_BAAAKZ010000001.1"/>
</dbReference>